<reference evidence="1 2" key="1">
    <citation type="submission" date="2019-09" db="EMBL/GenBank/DDBJ databases">
        <title>Genome sequence and assembly of Taibaiella sp.</title>
        <authorList>
            <person name="Chhetri G."/>
        </authorList>
    </citation>
    <scope>NUCLEOTIDE SEQUENCE [LARGE SCALE GENOMIC DNA]</scope>
    <source>
        <strain evidence="1 2">KVB11</strain>
    </source>
</reference>
<dbReference type="InterPro" id="IPR029044">
    <property type="entry name" value="Nucleotide-diphossugar_trans"/>
</dbReference>
<dbReference type="AlphaFoldDB" id="A0A5M6CMN7"/>
<evidence type="ECO:0000313" key="2">
    <source>
        <dbReference type="Proteomes" id="UP000323632"/>
    </source>
</evidence>
<dbReference type="EMBL" id="VWSH01000001">
    <property type="protein sequence ID" value="KAA5536394.1"/>
    <property type="molecule type" value="Genomic_DNA"/>
</dbReference>
<keyword evidence="2" id="KW-1185">Reference proteome</keyword>
<dbReference type="Proteomes" id="UP000323632">
    <property type="component" value="Unassembled WGS sequence"/>
</dbReference>
<dbReference type="Pfam" id="PF04488">
    <property type="entry name" value="Gly_transf_sug"/>
    <property type="match status" value="1"/>
</dbReference>
<accession>A0A5M6CMN7</accession>
<comment type="caution">
    <text evidence="1">The sequence shown here is derived from an EMBL/GenBank/DDBJ whole genome shotgun (WGS) entry which is preliminary data.</text>
</comment>
<sequence length="218" mass="25592">MAIPKVIYQTYKNENVPALTRFFIWLMKARNPQYRYEFYDDKRIEAFFQAEYDESVYKAYKRIDIGAAKADFFRYAVLYKYGGVYLDIDGYTLRNLDDMIRPDDTAVITRERNPGIFAQYALVFAQGHPILKLCIDKILDNIEHDRYASDIHKLTGPSVFTDAVNEYMQQGNKDCRIFGVDYEGFLRSKHLLHAGLFVKREKWQKAQQARPALKPKSL</sequence>
<protein>
    <submittedName>
        <fullName evidence="1">Glycosyl transferase</fullName>
    </submittedName>
</protein>
<dbReference type="RefSeq" id="WP_150030965.1">
    <property type="nucleotide sequence ID" value="NZ_VWSH01000001.1"/>
</dbReference>
<organism evidence="1 2">
    <name type="scientific">Taibaiella lutea</name>
    <dbReference type="NCBI Taxonomy" id="2608001"/>
    <lineage>
        <taxon>Bacteria</taxon>
        <taxon>Pseudomonadati</taxon>
        <taxon>Bacteroidota</taxon>
        <taxon>Chitinophagia</taxon>
        <taxon>Chitinophagales</taxon>
        <taxon>Chitinophagaceae</taxon>
        <taxon>Taibaiella</taxon>
    </lineage>
</organism>
<dbReference type="GO" id="GO:0000009">
    <property type="term" value="F:alpha-1,6-mannosyltransferase activity"/>
    <property type="evidence" value="ECO:0007669"/>
    <property type="project" value="InterPro"/>
</dbReference>
<evidence type="ECO:0000313" key="1">
    <source>
        <dbReference type="EMBL" id="KAA5536394.1"/>
    </source>
</evidence>
<dbReference type="Gene3D" id="3.90.550.20">
    <property type="match status" value="1"/>
</dbReference>
<name>A0A5M6CMN7_9BACT</name>
<keyword evidence="1" id="KW-0808">Transferase</keyword>
<dbReference type="PANTHER" id="PTHR31834:SF1">
    <property type="entry name" value="INITIATION-SPECIFIC ALPHA-1,6-MANNOSYLTRANSFERASE"/>
    <property type="match status" value="1"/>
</dbReference>
<dbReference type="PANTHER" id="PTHR31834">
    <property type="entry name" value="INITIATION-SPECIFIC ALPHA-1,6-MANNOSYLTRANSFERASE"/>
    <property type="match status" value="1"/>
</dbReference>
<gene>
    <name evidence="1" type="ORF">F0919_01630</name>
</gene>
<dbReference type="InterPro" id="IPR007577">
    <property type="entry name" value="GlycoTrfase_DXD_sugar-bd_CS"/>
</dbReference>
<dbReference type="InterPro" id="IPR039367">
    <property type="entry name" value="Och1-like"/>
</dbReference>
<proteinExistence type="predicted"/>
<dbReference type="SUPFAM" id="SSF53448">
    <property type="entry name" value="Nucleotide-diphospho-sugar transferases"/>
    <property type="match status" value="1"/>
</dbReference>
<dbReference type="GO" id="GO:0006487">
    <property type="term" value="P:protein N-linked glycosylation"/>
    <property type="evidence" value="ECO:0007669"/>
    <property type="project" value="TreeGrafter"/>
</dbReference>